<reference evidence="1" key="1">
    <citation type="submission" date="2018-05" db="EMBL/GenBank/DDBJ databases">
        <authorList>
            <person name="Lanie J.A."/>
            <person name="Ng W.-L."/>
            <person name="Kazmierczak K.M."/>
            <person name="Andrzejewski T.M."/>
            <person name="Davidsen T.M."/>
            <person name="Wayne K.J."/>
            <person name="Tettelin H."/>
            <person name="Glass J.I."/>
            <person name="Rusch D."/>
            <person name="Podicherti R."/>
            <person name="Tsui H.-C.T."/>
            <person name="Winkler M.E."/>
        </authorList>
    </citation>
    <scope>NUCLEOTIDE SEQUENCE</scope>
</reference>
<dbReference type="AlphaFoldDB" id="A0A382R6L1"/>
<protein>
    <recommendedName>
        <fullName evidence="2">Transposase IS116/IS110/IS902 family protein</fullName>
    </recommendedName>
</protein>
<organism evidence="1">
    <name type="scientific">marine metagenome</name>
    <dbReference type="NCBI Taxonomy" id="408172"/>
    <lineage>
        <taxon>unclassified sequences</taxon>
        <taxon>metagenomes</taxon>
        <taxon>ecological metagenomes</taxon>
    </lineage>
</organism>
<evidence type="ECO:0008006" key="2">
    <source>
        <dbReference type="Google" id="ProtNLM"/>
    </source>
</evidence>
<sequence>MSNIKTLVRGVYDLQKLRIMFGNRIVGNFKAKQGQKPGEREDTLDTEGKILLNQLRASHKLISNAIIAAPPRLPFEGDELISSEIEYNLMDHYLELENQESKQFRSLERGLREYPIYTEFLTDVCGVGPAMAGVILSEIDIHKAEYPSSIHAYAGLDVAGDGQGRSRKKEHLVEVTYINKDGEEATRVGITFNPFLKTK</sequence>
<evidence type="ECO:0000313" key="1">
    <source>
        <dbReference type="EMBL" id="SVC92900.1"/>
    </source>
</evidence>
<accession>A0A382R6L1</accession>
<name>A0A382R6L1_9ZZZZ</name>
<dbReference type="EMBL" id="UINC01119227">
    <property type="protein sequence ID" value="SVC92900.1"/>
    <property type="molecule type" value="Genomic_DNA"/>
</dbReference>
<gene>
    <name evidence="1" type="ORF">METZ01_LOCUS345754</name>
</gene>
<proteinExistence type="predicted"/>
<feature type="non-terminal residue" evidence="1">
    <location>
        <position position="199"/>
    </location>
</feature>